<keyword evidence="1" id="KW-0812">Transmembrane</keyword>
<name>A0A1N6Z5B4_9EURY</name>
<evidence type="ECO:0000256" key="1">
    <source>
        <dbReference type="SAM" id="Phobius"/>
    </source>
</evidence>
<evidence type="ECO:0000313" key="3">
    <source>
        <dbReference type="Proteomes" id="UP000186914"/>
    </source>
</evidence>
<dbReference type="AlphaFoldDB" id="A0A1N6Z5B4"/>
<feature type="transmembrane region" description="Helical" evidence="1">
    <location>
        <begin position="23"/>
        <end position="49"/>
    </location>
</feature>
<protein>
    <submittedName>
        <fullName evidence="2">Uncharacterized protein</fullName>
    </submittedName>
</protein>
<gene>
    <name evidence="2" type="ORF">SAMN05421858_1879</name>
</gene>
<dbReference type="Proteomes" id="UP000186914">
    <property type="component" value="Unassembled WGS sequence"/>
</dbReference>
<evidence type="ECO:0000313" key="2">
    <source>
        <dbReference type="EMBL" id="SIR22030.1"/>
    </source>
</evidence>
<proteinExistence type="predicted"/>
<feature type="transmembrane region" description="Helical" evidence="1">
    <location>
        <begin position="265"/>
        <end position="287"/>
    </location>
</feature>
<dbReference type="OrthoDB" id="377891at2157"/>
<keyword evidence="3" id="KW-1185">Reference proteome</keyword>
<feature type="transmembrane region" description="Helical" evidence="1">
    <location>
        <begin position="238"/>
        <end position="259"/>
    </location>
</feature>
<accession>A0A1N6Z5B4</accession>
<dbReference type="EMBL" id="FTNO01000001">
    <property type="protein sequence ID" value="SIR22030.1"/>
    <property type="molecule type" value="Genomic_DNA"/>
</dbReference>
<keyword evidence="1" id="KW-1133">Transmembrane helix</keyword>
<feature type="transmembrane region" description="Helical" evidence="1">
    <location>
        <begin position="104"/>
        <end position="129"/>
    </location>
</feature>
<reference evidence="3" key="1">
    <citation type="submission" date="2017-01" db="EMBL/GenBank/DDBJ databases">
        <authorList>
            <person name="Varghese N."/>
            <person name="Submissions S."/>
        </authorList>
    </citation>
    <scope>NUCLEOTIDE SEQUENCE [LARGE SCALE GENOMIC DNA]</scope>
    <source>
        <strain evidence="3">CGMCC 1.7737</strain>
    </source>
</reference>
<keyword evidence="1" id="KW-0472">Membrane</keyword>
<dbReference type="RefSeq" id="WP_076429817.1">
    <property type="nucleotide sequence ID" value="NZ_FTNO01000001.1"/>
</dbReference>
<organism evidence="2 3">
    <name type="scientific">Haladaptatus litoreus</name>
    <dbReference type="NCBI Taxonomy" id="553468"/>
    <lineage>
        <taxon>Archaea</taxon>
        <taxon>Methanobacteriati</taxon>
        <taxon>Methanobacteriota</taxon>
        <taxon>Stenosarchaea group</taxon>
        <taxon>Halobacteria</taxon>
        <taxon>Halobacteriales</taxon>
        <taxon>Haladaptataceae</taxon>
        <taxon>Haladaptatus</taxon>
    </lineage>
</organism>
<feature type="transmembrane region" description="Helical" evidence="1">
    <location>
        <begin position="61"/>
        <end position="84"/>
    </location>
</feature>
<sequence length="291" mass="31279">MSSNGALSDETIRWSLDPTDSRLALVCLHGAYGIIGGVTLIVLLGIALVGVTTVLSGQFEILALALLLGLIGGPFSLLYLLPLVTESNQPVFLGFAEHLRPLPLVGSSIISAVALIGTVFVVSWLLLLFPAFYGAMLVVVRTFESSGELDPVRRVLTIDGTNFRPARELTFDDYDGFRRFELAGMTVFRLSSEAQRLSNKQWLTVPASVAPDVERVMEDGIGHEPTSQPTEVNRTVQATLVTFGLLLVGTAAGIVVVGRSAGQDVVVSLLLASMVGVFGFIFLYLAYDYRT</sequence>